<dbReference type="Proteomes" id="UP000242715">
    <property type="component" value="Unassembled WGS sequence"/>
</dbReference>
<dbReference type="OrthoDB" id="1931102at2759"/>
<evidence type="ECO:0000256" key="1">
    <source>
        <dbReference type="SAM" id="MobiDB-lite"/>
    </source>
</evidence>
<reference evidence="3" key="1">
    <citation type="journal article" date="2017" name="Front. Plant Sci.">
        <title>Climate Clever Clovers: New Paradigm to Reduce the Environmental Footprint of Ruminants by Breeding Low Methanogenic Forages Utilizing Haplotype Variation.</title>
        <authorList>
            <person name="Kaur P."/>
            <person name="Appels R."/>
            <person name="Bayer P.E."/>
            <person name="Keeble-Gagnere G."/>
            <person name="Wang J."/>
            <person name="Hirakawa H."/>
            <person name="Shirasawa K."/>
            <person name="Vercoe P."/>
            <person name="Stefanova K."/>
            <person name="Durmic Z."/>
            <person name="Nichols P."/>
            <person name="Revell C."/>
            <person name="Isobe S.N."/>
            <person name="Edwards D."/>
            <person name="Erskine W."/>
        </authorList>
    </citation>
    <scope>NUCLEOTIDE SEQUENCE [LARGE SCALE GENOMIC DNA]</scope>
    <source>
        <strain evidence="3">cv. Daliak</strain>
    </source>
</reference>
<dbReference type="AlphaFoldDB" id="A0A2Z6M8K2"/>
<accession>A0A2Z6M8K2</accession>
<gene>
    <name evidence="2" type="ORF">TSUD_114080</name>
</gene>
<dbReference type="EMBL" id="DF973362">
    <property type="protein sequence ID" value="GAU27828.1"/>
    <property type="molecule type" value="Genomic_DNA"/>
</dbReference>
<protein>
    <submittedName>
        <fullName evidence="2">Uncharacterized protein</fullName>
    </submittedName>
</protein>
<proteinExistence type="predicted"/>
<name>A0A2Z6M8K2_TRISU</name>
<feature type="compositionally biased region" description="Low complexity" evidence="1">
    <location>
        <begin position="85"/>
        <end position="97"/>
    </location>
</feature>
<feature type="region of interest" description="Disordered" evidence="1">
    <location>
        <begin position="127"/>
        <end position="150"/>
    </location>
</feature>
<evidence type="ECO:0000313" key="3">
    <source>
        <dbReference type="Proteomes" id="UP000242715"/>
    </source>
</evidence>
<sequence length="221" mass="24894">MAMAFPSSRNETSSYTHSYNSSAFASSSVTNFTPRASPVIMQSSSSTANVKLHTHHRNSPPSPPSSSVEQRSESITVTKDSRNNSTVTVSSSSSSTSEKPPARKCMCSPTTHAGSFRCAYHKRMAEQEQKRQQKQEQVQQRQQKEEQVEKQQQQRLQTALSRSRTLNLRRSAMKNSLMRIGVEGEMMKRTLTNLIRPLSNLLRRREAFQPKPSRLSTMSKA</sequence>
<feature type="compositionally biased region" description="Polar residues" evidence="1">
    <location>
        <begin position="40"/>
        <end position="49"/>
    </location>
</feature>
<feature type="region of interest" description="Disordered" evidence="1">
    <location>
        <begin position="40"/>
        <end position="111"/>
    </location>
</feature>
<keyword evidence="3" id="KW-1185">Reference proteome</keyword>
<organism evidence="2 3">
    <name type="scientific">Trifolium subterraneum</name>
    <name type="common">Subterranean clover</name>
    <dbReference type="NCBI Taxonomy" id="3900"/>
    <lineage>
        <taxon>Eukaryota</taxon>
        <taxon>Viridiplantae</taxon>
        <taxon>Streptophyta</taxon>
        <taxon>Embryophyta</taxon>
        <taxon>Tracheophyta</taxon>
        <taxon>Spermatophyta</taxon>
        <taxon>Magnoliopsida</taxon>
        <taxon>eudicotyledons</taxon>
        <taxon>Gunneridae</taxon>
        <taxon>Pentapetalae</taxon>
        <taxon>rosids</taxon>
        <taxon>fabids</taxon>
        <taxon>Fabales</taxon>
        <taxon>Fabaceae</taxon>
        <taxon>Papilionoideae</taxon>
        <taxon>50 kb inversion clade</taxon>
        <taxon>NPAAA clade</taxon>
        <taxon>Hologalegina</taxon>
        <taxon>IRL clade</taxon>
        <taxon>Trifolieae</taxon>
        <taxon>Trifolium</taxon>
    </lineage>
</organism>
<evidence type="ECO:0000313" key="2">
    <source>
        <dbReference type="EMBL" id="GAU27828.1"/>
    </source>
</evidence>